<feature type="compositionally biased region" description="Low complexity" evidence="1">
    <location>
        <begin position="323"/>
        <end position="337"/>
    </location>
</feature>
<comment type="caution">
    <text evidence="2">The sequence shown here is derived from an EMBL/GenBank/DDBJ whole genome shotgun (WGS) entry which is preliminary data.</text>
</comment>
<name>A0AAX6MBD7_9PEZI</name>
<dbReference type="AlphaFoldDB" id="A0AAX6MBD7"/>
<proteinExistence type="predicted"/>
<evidence type="ECO:0000256" key="1">
    <source>
        <dbReference type="SAM" id="MobiDB-lite"/>
    </source>
</evidence>
<feature type="region of interest" description="Disordered" evidence="1">
    <location>
        <begin position="86"/>
        <end position="107"/>
    </location>
</feature>
<feature type="compositionally biased region" description="Pro residues" evidence="1">
    <location>
        <begin position="196"/>
        <end position="216"/>
    </location>
</feature>
<feature type="compositionally biased region" description="Pro residues" evidence="1">
    <location>
        <begin position="87"/>
        <end position="102"/>
    </location>
</feature>
<dbReference type="Proteomes" id="UP001369815">
    <property type="component" value="Unassembled WGS sequence"/>
</dbReference>
<organism evidence="2 3">
    <name type="scientific">Daldinia eschscholtzii</name>
    <dbReference type="NCBI Taxonomy" id="292717"/>
    <lineage>
        <taxon>Eukaryota</taxon>
        <taxon>Fungi</taxon>
        <taxon>Dikarya</taxon>
        <taxon>Ascomycota</taxon>
        <taxon>Pezizomycotina</taxon>
        <taxon>Sordariomycetes</taxon>
        <taxon>Xylariomycetidae</taxon>
        <taxon>Xylariales</taxon>
        <taxon>Hypoxylaceae</taxon>
        <taxon>Daldinia</taxon>
    </lineage>
</organism>
<feature type="region of interest" description="Disordered" evidence="1">
    <location>
        <begin position="312"/>
        <end position="353"/>
    </location>
</feature>
<feature type="compositionally biased region" description="Polar residues" evidence="1">
    <location>
        <begin position="221"/>
        <end position="237"/>
    </location>
</feature>
<reference evidence="2 3" key="1">
    <citation type="journal article" date="2024" name="Front Chem Biol">
        <title>Unveiling the potential of Daldinia eschscholtzii MFLUCC 19-0629 through bioactivity and bioinformatics studies for enhanced sustainable agriculture production.</title>
        <authorList>
            <person name="Brooks S."/>
            <person name="Weaver J.A."/>
            <person name="Klomchit A."/>
            <person name="Alharthi S.A."/>
            <person name="Onlamun T."/>
            <person name="Nurani R."/>
            <person name="Vong T.K."/>
            <person name="Alberti F."/>
            <person name="Greco C."/>
        </authorList>
    </citation>
    <scope>NUCLEOTIDE SEQUENCE [LARGE SCALE GENOMIC DNA]</scope>
    <source>
        <strain evidence="2">MFLUCC 19-0629</strain>
    </source>
</reference>
<accession>A0AAX6MBD7</accession>
<dbReference type="EMBL" id="JBANMG010000008">
    <property type="protein sequence ID" value="KAK6949965.1"/>
    <property type="molecule type" value="Genomic_DNA"/>
</dbReference>
<evidence type="ECO:0000313" key="3">
    <source>
        <dbReference type="Proteomes" id="UP001369815"/>
    </source>
</evidence>
<protein>
    <submittedName>
        <fullName evidence="2">Uncharacterized protein</fullName>
    </submittedName>
</protein>
<evidence type="ECO:0000313" key="2">
    <source>
        <dbReference type="EMBL" id="KAK6949965.1"/>
    </source>
</evidence>
<sequence length="409" mass="42818">MAAPKQDPLEILDKMFNEVLVQTGKHLKAHAKDGPRNVSASNAIRAKTSDSLATYHYALDDLESEIIRAKAVILRDLEKLHAARAPVPAPAPAPQPVAPPAPMMELPSSAAHTMSAPAAFAPKQESKPAAPFPDMGVGMSTDVVDLTSGDKKPSPRVPPGAIRPPVRATPPMKNNEVKPSPKQPPKPSPKLAQPPKVTPVPLPQIPRLQPPQPPVIGPGATAQSQSGAPNGQPNRPVQITPAAQAGQDATLNAMLMPGNVGGGDTNAAGGGNTLGFTDMQFSLAPSNTEASGAPPAPMPEFDLTTFAPQEGGNNVSLDSSKHGNTNTGPAAGTGQNNITVPQQQPKEEDKTDTNLDDLFNLDNTNGGTDNMFDLGGGGVNDSTFDDMFFDNNNDTDLAHFDEEYFNSFQ</sequence>
<feature type="region of interest" description="Disordered" evidence="1">
    <location>
        <begin position="119"/>
        <end position="240"/>
    </location>
</feature>
<keyword evidence="3" id="KW-1185">Reference proteome</keyword>
<gene>
    <name evidence="2" type="ORF">Daesc_008288</name>
</gene>